<gene>
    <name evidence="1" type="ORF">PF007_g12291</name>
</gene>
<comment type="caution">
    <text evidence="1">The sequence shown here is derived from an EMBL/GenBank/DDBJ whole genome shotgun (WGS) entry which is preliminary data.</text>
</comment>
<dbReference type="AlphaFoldDB" id="A0A6A3S3U7"/>
<proteinExistence type="predicted"/>
<evidence type="ECO:0008006" key="3">
    <source>
        <dbReference type="Google" id="ProtNLM"/>
    </source>
</evidence>
<name>A0A6A3S3U7_9STRA</name>
<accession>A0A6A3S3U7</accession>
<organism evidence="1 2">
    <name type="scientific">Phytophthora fragariae</name>
    <dbReference type="NCBI Taxonomy" id="53985"/>
    <lineage>
        <taxon>Eukaryota</taxon>
        <taxon>Sar</taxon>
        <taxon>Stramenopiles</taxon>
        <taxon>Oomycota</taxon>
        <taxon>Peronosporomycetes</taxon>
        <taxon>Peronosporales</taxon>
        <taxon>Peronosporaceae</taxon>
        <taxon>Phytophthora</taxon>
    </lineage>
</organism>
<evidence type="ECO:0000313" key="2">
    <source>
        <dbReference type="Proteomes" id="UP000441208"/>
    </source>
</evidence>
<dbReference type="PANTHER" id="PTHR40866:SF1">
    <property type="entry name" value="BED-TYPE DOMAIN-CONTAINING PROTEIN"/>
    <property type="match status" value="1"/>
</dbReference>
<protein>
    <recommendedName>
        <fullName evidence="3">HAT C-terminal dimerisation domain-containing protein</fullName>
    </recommendedName>
</protein>
<dbReference type="Proteomes" id="UP000441208">
    <property type="component" value="Unassembled WGS sequence"/>
</dbReference>
<sequence>MTAFDVITGKLKRHMMATVRDIFDVVLDEYGNMEMYLTSDADIVERTGFERGLAKVHAGMEATHSRGERKVQHRLLAAPQADHAPQLQRWLKEVEVKACCRGSGQKNSKKARKRTALQSKSIDVSWTTATSVVVERFFSTVKSTVGYLRKCMSASTLETVMFLKLNWDLVTLPDFSTTVENSKGTDRS</sequence>
<evidence type="ECO:0000313" key="1">
    <source>
        <dbReference type="EMBL" id="KAE9109314.1"/>
    </source>
</evidence>
<dbReference type="PANTHER" id="PTHR40866">
    <property type="entry name" value="BED-TYPE DOMAIN-CONTAINING PROTEIN"/>
    <property type="match status" value="1"/>
</dbReference>
<reference evidence="1 2" key="1">
    <citation type="submission" date="2018-08" db="EMBL/GenBank/DDBJ databases">
        <title>Genomic investigation of the strawberry pathogen Phytophthora fragariae indicates pathogenicity is determined by transcriptional variation in three key races.</title>
        <authorList>
            <person name="Adams T.M."/>
            <person name="Armitage A.D."/>
            <person name="Sobczyk M.K."/>
            <person name="Bates H.J."/>
            <person name="Dunwell J.M."/>
            <person name="Nellist C.F."/>
            <person name="Harrison R.J."/>
        </authorList>
    </citation>
    <scope>NUCLEOTIDE SEQUENCE [LARGE SCALE GENOMIC DNA]</scope>
    <source>
        <strain evidence="1 2">NOV-71</strain>
    </source>
</reference>
<dbReference type="EMBL" id="QXFZ01000642">
    <property type="protein sequence ID" value="KAE9109314.1"/>
    <property type="molecule type" value="Genomic_DNA"/>
</dbReference>